<sequence length="381" mass="42634">MNFTVGFKPLLGDAHSMDNLEKQLICPICLEMFSKPVVILPCQHNLCRKCANDVFQASNPLWQSRSSTTVSSGGRFRCPSCRHEVVLDRHGVYGLQRNLLVENIIDIYKQESSRPLHSKAEQHLMCEEHEDEKINIYCLSCEVPTCSLCKVFGAHKDCEVAPLPTIYKRQKSELSDGIAMLVAGNDRVQAVITQMEEVCQTIERFEGLCAVLEERKGELLQALAKEQEEKLQRVRGLIRQYGDHLEASSKLVESAIQVGTMSKVELAGRPEPGYERMDQFTVSVEHVAEMLRTIDFQPGTSGEEEDEEVAVEGEEGHAGPEEERTDGRESECGHRRGLAGTPFHRRAIVLSGASGIAWNPYSQPQPGGARPLARRPKYNFL</sequence>
<dbReference type="Pfam" id="PF00643">
    <property type="entry name" value="zf-B_box"/>
    <property type="match status" value="1"/>
</dbReference>
<dbReference type="FunFam" id="3.30.160.60:FF:000140">
    <property type="entry name" value="Tripartite motif containing 55"/>
    <property type="match status" value="1"/>
</dbReference>
<dbReference type="PANTHER" id="PTHR24103">
    <property type="entry name" value="E3 UBIQUITIN-PROTEIN LIGASE TRIM"/>
    <property type="match status" value="1"/>
</dbReference>
<dbReference type="SMART" id="SM00336">
    <property type="entry name" value="BBOX"/>
    <property type="match status" value="1"/>
</dbReference>
<keyword evidence="17" id="KW-1185">Reference proteome</keyword>
<keyword evidence="7 11" id="KW-0863">Zinc-finger</keyword>
<feature type="region of interest" description="Disordered" evidence="12">
    <location>
        <begin position="358"/>
        <end position="381"/>
    </location>
</feature>
<feature type="compositionally biased region" description="Acidic residues" evidence="12">
    <location>
        <begin position="302"/>
        <end position="313"/>
    </location>
</feature>
<dbReference type="PROSITE" id="PS50119">
    <property type="entry name" value="ZF_BBOX"/>
    <property type="match status" value="1"/>
</dbReference>
<evidence type="ECO:0000256" key="9">
    <source>
        <dbReference type="ARBA" id="ARBA00022833"/>
    </source>
</evidence>
<dbReference type="InterPro" id="IPR027370">
    <property type="entry name" value="Znf-RING_euk"/>
</dbReference>
<dbReference type="PROSITE" id="PS00518">
    <property type="entry name" value="ZF_RING_1"/>
    <property type="match status" value="1"/>
</dbReference>
<accession>A0A212CW91</accession>
<evidence type="ECO:0000259" key="15">
    <source>
        <dbReference type="PROSITE" id="PS51262"/>
    </source>
</evidence>
<gene>
    <name evidence="16" type="ORF">Celaphus_00005394</name>
</gene>
<comment type="function">
    <text evidence="1">May bind and stabilize microtubules during myotubes formation.</text>
</comment>
<dbReference type="SUPFAM" id="SSF57850">
    <property type="entry name" value="RING/U-box"/>
    <property type="match status" value="1"/>
</dbReference>
<dbReference type="OrthoDB" id="5351233at2759"/>
<dbReference type="SMART" id="SM00184">
    <property type="entry name" value="RING"/>
    <property type="match status" value="1"/>
</dbReference>
<keyword evidence="10" id="KW-0175">Coiled coil</keyword>
<evidence type="ECO:0000313" key="16">
    <source>
        <dbReference type="EMBL" id="OWK10269.1"/>
    </source>
</evidence>
<dbReference type="InterPro" id="IPR017903">
    <property type="entry name" value="COS_domain"/>
</dbReference>
<evidence type="ECO:0000256" key="11">
    <source>
        <dbReference type="PROSITE-ProRule" id="PRU00024"/>
    </source>
</evidence>
<dbReference type="GO" id="GO:0008270">
    <property type="term" value="F:zinc ion binding"/>
    <property type="evidence" value="ECO:0007669"/>
    <property type="project" value="UniProtKB-KW"/>
</dbReference>
<dbReference type="AlphaFoldDB" id="A0A212CW91"/>
<feature type="compositionally biased region" description="Basic and acidic residues" evidence="12">
    <location>
        <begin position="314"/>
        <end position="334"/>
    </location>
</feature>
<feature type="domain" description="COS" evidence="15">
    <location>
        <begin position="239"/>
        <end position="297"/>
    </location>
</feature>
<dbReference type="PROSITE" id="PS50089">
    <property type="entry name" value="ZF_RING_2"/>
    <property type="match status" value="1"/>
</dbReference>
<dbReference type="InterPro" id="IPR001841">
    <property type="entry name" value="Znf_RING"/>
</dbReference>
<dbReference type="InterPro" id="IPR000315">
    <property type="entry name" value="Znf_B-box"/>
</dbReference>
<dbReference type="CDD" id="cd19833">
    <property type="entry name" value="Bbox2_MuRF3_C-II"/>
    <property type="match status" value="1"/>
</dbReference>
<organism evidence="16 17">
    <name type="scientific">Cervus elaphus hippelaphus</name>
    <name type="common">European red deer</name>
    <dbReference type="NCBI Taxonomy" id="46360"/>
    <lineage>
        <taxon>Eukaryota</taxon>
        <taxon>Metazoa</taxon>
        <taxon>Chordata</taxon>
        <taxon>Craniata</taxon>
        <taxon>Vertebrata</taxon>
        <taxon>Euteleostomi</taxon>
        <taxon>Mammalia</taxon>
        <taxon>Eutheria</taxon>
        <taxon>Laurasiatheria</taxon>
        <taxon>Artiodactyla</taxon>
        <taxon>Ruminantia</taxon>
        <taxon>Pecora</taxon>
        <taxon>Cervidae</taxon>
        <taxon>Cervinae</taxon>
        <taxon>Cervus</taxon>
    </lineage>
</organism>
<dbReference type="GO" id="GO:0030154">
    <property type="term" value="P:cell differentiation"/>
    <property type="evidence" value="ECO:0007669"/>
    <property type="project" value="UniProtKB-KW"/>
</dbReference>
<dbReference type="InterPro" id="IPR013083">
    <property type="entry name" value="Znf_RING/FYVE/PHD"/>
</dbReference>
<evidence type="ECO:0000256" key="6">
    <source>
        <dbReference type="ARBA" id="ARBA00022723"/>
    </source>
</evidence>
<feature type="compositionally biased region" description="Basic residues" evidence="12">
    <location>
        <begin position="372"/>
        <end position="381"/>
    </location>
</feature>
<dbReference type="InterPro" id="IPR017907">
    <property type="entry name" value="Znf_RING_CS"/>
</dbReference>
<dbReference type="FunFam" id="3.30.40.10:FF:000014">
    <property type="entry name" value="probable E3 ubiquitin-protein ligase MID2"/>
    <property type="match status" value="1"/>
</dbReference>
<evidence type="ECO:0000256" key="2">
    <source>
        <dbReference type="ARBA" id="ARBA00004216"/>
    </source>
</evidence>
<keyword evidence="5" id="KW-0493">Microtubule</keyword>
<protein>
    <recommendedName>
        <fullName evidence="3">Tripartite motif-containing protein 54</fullName>
    </recommendedName>
</protein>
<dbReference type="GO" id="GO:0030018">
    <property type="term" value="C:Z disc"/>
    <property type="evidence" value="ECO:0007669"/>
    <property type="project" value="UniProtKB-SubCell"/>
</dbReference>
<feature type="domain" description="RING-type" evidence="13">
    <location>
        <begin position="26"/>
        <end position="82"/>
    </location>
</feature>
<dbReference type="Gene3D" id="1.20.5.170">
    <property type="match status" value="1"/>
</dbReference>
<comment type="caution">
    <text evidence="16">The sequence shown here is derived from an EMBL/GenBank/DDBJ whole genome shotgun (WGS) entry which is preliminary data.</text>
</comment>
<reference evidence="16 17" key="1">
    <citation type="journal article" date="2018" name="Mol. Genet. Genomics">
        <title>The red deer Cervus elaphus genome CerEla1.0: sequencing, annotating, genes, and chromosomes.</title>
        <authorList>
            <person name="Bana N.A."/>
            <person name="Nyiri A."/>
            <person name="Nagy J."/>
            <person name="Frank K."/>
            <person name="Nagy T."/>
            <person name="Steger V."/>
            <person name="Schiller M."/>
            <person name="Lakatos P."/>
            <person name="Sugar L."/>
            <person name="Horn P."/>
            <person name="Barta E."/>
            <person name="Orosz L."/>
        </authorList>
    </citation>
    <scope>NUCLEOTIDE SEQUENCE [LARGE SCALE GENOMIC DNA]</scope>
    <source>
        <strain evidence="16">Hungarian</strain>
    </source>
</reference>
<dbReference type="SUPFAM" id="SSF57845">
    <property type="entry name" value="B-box zinc-binding domain"/>
    <property type="match status" value="1"/>
</dbReference>
<comment type="subcellular location">
    <subcellularLocation>
        <location evidence="2">Cytoplasm</location>
        <location evidence="2">Myofibril</location>
        <location evidence="2">Sarcomere</location>
        <location evidence="2">Z line</location>
    </subcellularLocation>
</comment>
<evidence type="ECO:0000256" key="12">
    <source>
        <dbReference type="SAM" id="MobiDB-lite"/>
    </source>
</evidence>
<evidence type="ECO:0000256" key="10">
    <source>
        <dbReference type="ARBA" id="ARBA00023054"/>
    </source>
</evidence>
<feature type="region of interest" description="Disordered" evidence="12">
    <location>
        <begin position="294"/>
        <end position="338"/>
    </location>
</feature>
<dbReference type="PROSITE" id="PS51262">
    <property type="entry name" value="COS"/>
    <property type="match status" value="1"/>
</dbReference>
<evidence type="ECO:0000259" key="14">
    <source>
        <dbReference type="PROSITE" id="PS50119"/>
    </source>
</evidence>
<evidence type="ECO:0000313" key="17">
    <source>
        <dbReference type="Proteomes" id="UP000242450"/>
    </source>
</evidence>
<keyword evidence="6" id="KW-0479">Metal-binding</keyword>
<dbReference type="Gene3D" id="3.30.160.60">
    <property type="entry name" value="Classic Zinc Finger"/>
    <property type="match status" value="1"/>
</dbReference>
<keyword evidence="4" id="KW-0963">Cytoplasm</keyword>
<feature type="domain" description="B box-type" evidence="14">
    <location>
        <begin position="121"/>
        <end position="163"/>
    </location>
</feature>
<dbReference type="GO" id="GO:0005874">
    <property type="term" value="C:microtubule"/>
    <property type="evidence" value="ECO:0007669"/>
    <property type="project" value="UniProtKB-KW"/>
</dbReference>
<evidence type="ECO:0000256" key="7">
    <source>
        <dbReference type="ARBA" id="ARBA00022771"/>
    </source>
</evidence>
<proteinExistence type="predicted"/>
<evidence type="ECO:0000256" key="3">
    <source>
        <dbReference type="ARBA" id="ARBA00014725"/>
    </source>
</evidence>
<dbReference type="Gene3D" id="3.30.40.10">
    <property type="entry name" value="Zinc/RING finger domain, C3HC4 (zinc finger)"/>
    <property type="match status" value="1"/>
</dbReference>
<evidence type="ECO:0000256" key="8">
    <source>
        <dbReference type="ARBA" id="ARBA00022782"/>
    </source>
</evidence>
<keyword evidence="8" id="KW-0221">Differentiation</keyword>
<evidence type="ECO:0000256" key="5">
    <source>
        <dbReference type="ARBA" id="ARBA00022701"/>
    </source>
</evidence>
<name>A0A212CW91_CEREH</name>
<evidence type="ECO:0000256" key="1">
    <source>
        <dbReference type="ARBA" id="ARBA00003888"/>
    </source>
</evidence>
<dbReference type="EMBL" id="MKHE01000011">
    <property type="protein sequence ID" value="OWK10269.1"/>
    <property type="molecule type" value="Genomic_DNA"/>
</dbReference>
<dbReference type="InterPro" id="IPR050143">
    <property type="entry name" value="TRIM/RBCC"/>
</dbReference>
<evidence type="ECO:0000259" key="13">
    <source>
        <dbReference type="PROSITE" id="PS50089"/>
    </source>
</evidence>
<evidence type="ECO:0000256" key="4">
    <source>
        <dbReference type="ARBA" id="ARBA00022490"/>
    </source>
</evidence>
<keyword evidence="9" id="KW-0862">Zinc</keyword>
<dbReference type="Pfam" id="PF13445">
    <property type="entry name" value="zf-RING_UBOX"/>
    <property type="match status" value="1"/>
</dbReference>
<dbReference type="InterPro" id="IPR033492">
    <property type="entry name" value="Trim54_Bbox2_Zfn"/>
</dbReference>
<dbReference type="Proteomes" id="UP000242450">
    <property type="component" value="Chromosome 11"/>
</dbReference>